<name>A0A1Y0ER57_9BURK</name>
<dbReference type="SUPFAM" id="SSF47336">
    <property type="entry name" value="ACP-like"/>
    <property type="match status" value="1"/>
</dbReference>
<dbReference type="KEGG" id="cser:CCO03_15440"/>
<dbReference type="InterPro" id="IPR009081">
    <property type="entry name" value="PP-bd_ACP"/>
</dbReference>
<reference evidence="2 3" key="1">
    <citation type="submission" date="2017-05" db="EMBL/GenBank/DDBJ databases">
        <authorList>
            <person name="Song R."/>
            <person name="Chenine A.L."/>
            <person name="Ruprecht R.M."/>
        </authorList>
    </citation>
    <scope>NUCLEOTIDE SEQUENCE [LARGE SCALE GENOMIC DNA]</scope>
    <source>
        <strain evidence="2 3">DSM 26136</strain>
    </source>
</reference>
<dbReference type="InterPro" id="IPR036736">
    <property type="entry name" value="ACP-like_sf"/>
</dbReference>
<proteinExistence type="predicted"/>
<feature type="domain" description="Carrier" evidence="1">
    <location>
        <begin position="1"/>
        <end position="76"/>
    </location>
</feature>
<gene>
    <name evidence="2" type="ORF">CCO03_15440</name>
</gene>
<organism evidence="2 3">
    <name type="scientific">Comamonas serinivorans</name>
    <dbReference type="NCBI Taxonomy" id="1082851"/>
    <lineage>
        <taxon>Bacteria</taxon>
        <taxon>Pseudomonadati</taxon>
        <taxon>Pseudomonadota</taxon>
        <taxon>Betaproteobacteria</taxon>
        <taxon>Burkholderiales</taxon>
        <taxon>Comamonadaceae</taxon>
        <taxon>Comamonas</taxon>
    </lineage>
</organism>
<dbReference type="PROSITE" id="PS50075">
    <property type="entry name" value="CARRIER"/>
    <property type="match status" value="1"/>
</dbReference>
<evidence type="ECO:0000259" key="1">
    <source>
        <dbReference type="PROSITE" id="PS50075"/>
    </source>
</evidence>
<dbReference type="EMBL" id="CP021455">
    <property type="protein sequence ID" value="ARU05881.1"/>
    <property type="molecule type" value="Genomic_DNA"/>
</dbReference>
<dbReference type="OrthoDB" id="2455700at2"/>
<accession>A0A1Y0ER57</accession>
<dbReference type="RefSeq" id="WP_087282475.1">
    <property type="nucleotide sequence ID" value="NZ_CP021455.1"/>
</dbReference>
<dbReference type="Gene3D" id="1.10.1200.10">
    <property type="entry name" value="ACP-like"/>
    <property type="match status" value="1"/>
</dbReference>
<evidence type="ECO:0000313" key="3">
    <source>
        <dbReference type="Proteomes" id="UP000196138"/>
    </source>
</evidence>
<dbReference type="Proteomes" id="UP000196138">
    <property type="component" value="Chromosome"/>
</dbReference>
<dbReference type="Pfam" id="PF00550">
    <property type="entry name" value="PP-binding"/>
    <property type="match status" value="1"/>
</dbReference>
<dbReference type="AlphaFoldDB" id="A0A1Y0ER57"/>
<keyword evidence="3" id="KW-1185">Reference proteome</keyword>
<sequence length="78" mass="9085">MSTFTLERMRADVARMLREDPEAIGLDDNLMDWGLDSMRLLDLFMAWNADGLNVDVMEIAAETSLNGWWRLIQQRQPQ</sequence>
<protein>
    <submittedName>
        <fullName evidence="2">Phosphopantetheine-binding protein</fullName>
    </submittedName>
</protein>
<evidence type="ECO:0000313" key="2">
    <source>
        <dbReference type="EMBL" id="ARU05881.1"/>
    </source>
</evidence>